<dbReference type="Gene3D" id="3.90.550.10">
    <property type="entry name" value="Spore Coat Polysaccharide Biosynthesis Protein SpsA, Chain A"/>
    <property type="match status" value="1"/>
</dbReference>
<sequence>MTQTLKIVIPMAGWGTRMRPHTWSKPKPLVSVAGKASLDHLMDIFKTLPAGFDVEYIFIVGPYLGETQIPPYIAEHYPEIKAHYVVQTEMKGQSHAIYLTKEHLGGPMIMIFSDTLIETDFSFIADEKMDVVAWVKAVPDPRRFGVAVTDAEGKVTHLVEKPETIENNLAVVGCYYFRESADLVTAIDKQIELNVTLKNEFFLADAINIMLEKGANARAETVDLWLDTGTIDATLETNATMLEGASVGSFEGEGVKIVEPVYIHHSAQVSYSKIGPNVSIGADCIISQSEISDSIIERETNIHSSVLTHSLIGKQAYVEGCGEGEAPSTLNIGDNSVIKK</sequence>
<dbReference type="InterPro" id="IPR011004">
    <property type="entry name" value="Trimer_LpxA-like_sf"/>
</dbReference>
<evidence type="ECO:0000256" key="1">
    <source>
        <dbReference type="ARBA" id="ARBA00007274"/>
    </source>
</evidence>
<dbReference type="InterPro" id="IPR029044">
    <property type="entry name" value="Nucleotide-diphossugar_trans"/>
</dbReference>
<dbReference type="InterPro" id="IPR050486">
    <property type="entry name" value="Mannose-1P_guanyltransferase"/>
</dbReference>
<accession>A0A8J6TJ15</accession>
<dbReference type="Pfam" id="PF25087">
    <property type="entry name" value="GMPPB_C"/>
    <property type="match status" value="1"/>
</dbReference>
<feature type="domain" description="Nucleotidyl transferase" evidence="2">
    <location>
        <begin position="8"/>
        <end position="242"/>
    </location>
</feature>
<reference evidence="4 5" key="1">
    <citation type="submission" date="2020-08" db="EMBL/GenBank/DDBJ databases">
        <title>Bridging the membrane lipid divide: bacteria of the FCB group superphylum have the potential to synthesize archaeal ether lipids.</title>
        <authorList>
            <person name="Villanueva L."/>
            <person name="Von Meijenfeldt F.A.B."/>
            <person name="Westbye A.B."/>
            <person name="Yadav S."/>
            <person name="Hopmans E.C."/>
            <person name="Dutilh B.E."/>
            <person name="Sinninghe Damste J.S."/>
        </authorList>
    </citation>
    <scope>NUCLEOTIDE SEQUENCE [LARGE SCALE GENOMIC DNA]</scope>
    <source>
        <strain evidence="4">NIOZ-UU36</strain>
    </source>
</reference>
<gene>
    <name evidence="4" type="ORF">H8E29_06925</name>
</gene>
<dbReference type="SUPFAM" id="SSF53448">
    <property type="entry name" value="Nucleotide-diphospho-sugar transferases"/>
    <property type="match status" value="1"/>
</dbReference>
<dbReference type="EMBL" id="JACNJN010000086">
    <property type="protein sequence ID" value="MBC8334977.1"/>
    <property type="molecule type" value="Genomic_DNA"/>
</dbReference>
<dbReference type="InterPro" id="IPR005835">
    <property type="entry name" value="NTP_transferase_dom"/>
</dbReference>
<comment type="similarity">
    <text evidence="1">Belongs to the transferase hexapeptide repeat family.</text>
</comment>
<comment type="caution">
    <text evidence="4">The sequence shown here is derived from an EMBL/GenBank/DDBJ whole genome shotgun (WGS) entry which is preliminary data.</text>
</comment>
<evidence type="ECO:0000313" key="4">
    <source>
        <dbReference type="EMBL" id="MBC8334977.1"/>
    </source>
</evidence>
<organism evidence="4 5">
    <name type="scientific">Candidatus Desulfolinea nitratireducens</name>
    <dbReference type="NCBI Taxonomy" id="2841698"/>
    <lineage>
        <taxon>Bacteria</taxon>
        <taxon>Bacillati</taxon>
        <taxon>Chloroflexota</taxon>
        <taxon>Anaerolineae</taxon>
        <taxon>Anaerolineales</taxon>
        <taxon>Anaerolineales incertae sedis</taxon>
        <taxon>Candidatus Desulfolinea</taxon>
    </lineage>
</organism>
<dbReference type="SUPFAM" id="SSF51161">
    <property type="entry name" value="Trimeric LpxA-like enzymes"/>
    <property type="match status" value="1"/>
</dbReference>
<dbReference type="InterPro" id="IPR056729">
    <property type="entry name" value="GMPPB_C"/>
</dbReference>
<evidence type="ECO:0000259" key="2">
    <source>
        <dbReference type="Pfam" id="PF00483"/>
    </source>
</evidence>
<name>A0A8J6TJ15_9CHLR</name>
<dbReference type="Gene3D" id="2.160.10.10">
    <property type="entry name" value="Hexapeptide repeat proteins"/>
    <property type="match status" value="1"/>
</dbReference>
<feature type="domain" description="Mannose-1-phosphate guanyltransferase C-terminal" evidence="3">
    <location>
        <begin position="257"/>
        <end position="319"/>
    </location>
</feature>
<evidence type="ECO:0000259" key="3">
    <source>
        <dbReference type="Pfam" id="PF25087"/>
    </source>
</evidence>
<dbReference type="AlphaFoldDB" id="A0A8J6TJ15"/>
<dbReference type="Proteomes" id="UP000614469">
    <property type="component" value="Unassembled WGS sequence"/>
</dbReference>
<proteinExistence type="inferred from homology"/>
<dbReference type="CDD" id="cd04181">
    <property type="entry name" value="NTP_transferase"/>
    <property type="match status" value="1"/>
</dbReference>
<dbReference type="Pfam" id="PF00483">
    <property type="entry name" value="NTP_transferase"/>
    <property type="match status" value="1"/>
</dbReference>
<dbReference type="PANTHER" id="PTHR22572">
    <property type="entry name" value="SUGAR-1-PHOSPHATE GUANYL TRANSFERASE"/>
    <property type="match status" value="1"/>
</dbReference>
<evidence type="ECO:0000313" key="5">
    <source>
        <dbReference type="Proteomes" id="UP000614469"/>
    </source>
</evidence>
<protein>
    <submittedName>
        <fullName evidence="4">Nucleotidyltransferase</fullName>
    </submittedName>
</protein>